<protein>
    <submittedName>
        <fullName evidence="4">Polysaccharide deacetylase family protein</fullName>
        <ecNumber evidence="4">3.-.-.-</ecNumber>
    </submittedName>
</protein>
<dbReference type="PANTHER" id="PTHR10587:SF137">
    <property type="entry name" value="4-DEOXY-4-FORMAMIDO-L-ARABINOSE-PHOSPHOUNDECAPRENOL DEFORMYLASE ARND-RELATED"/>
    <property type="match status" value="1"/>
</dbReference>
<keyword evidence="2" id="KW-0732">Signal</keyword>
<reference evidence="4 5" key="1">
    <citation type="submission" date="2024-09" db="EMBL/GenBank/DDBJ databases">
        <authorList>
            <person name="Lee S.D."/>
        </authorList>
    </citation>
    <scope>NUCLEOTIDE SEQUENCE [LARGE SCALE GENOMIC DNA]</scope>
    <source>
        <strain evidence="4 5">N8-3</strain>
    </source>
</reference>
<accession>A0ABV6VWL8</accession>
<dbReference type="SUPFAM" id="SSF88713">
    <property type="entry name" value="Glycoside hydrolase/deacetylase"/>
    <property type="match status" value="1"/>
</dbReference>
<dbReference type="PROSITE" id="PS51677">
    <property type="entry name" value="NODB"/>
    <property type="match status" value="1"/>
</dbReference>
<gene>
    <name evidence="4" type="ORF">ACEZDE_15020</name>
</gene>
<organism evidence="4 5">
    <name type="scientific">Streptacidiphilus cavernicola</name>
    <dbReference type="NCBI Taxonomy" id="3342716"/>
    <lineage>
        <taxon>Bacteria</taxon>
        <taxon>Bacillati</taxon>
        <taxon>Actinomycetota</taxon>
        <taxon>Actinomycetes</taxon>
        <taxon>Kitasatosporales</taxon>
        <taxon>Streptomycetaceae</taxon>
        <taxon>Streptacidiphilus</taxon>
    </lineage>
</organism>
<evidence type="ECO:0000313" key="5">
    <source>
        <dbReference type="Proteomes" id="UP001592531"/>
    </source>
</evidence>
<dbReference type="EC" id="3.-.-.-" evidence="4"/>
<dbReference type="PANTHER" id="PTHR10587">
    <property type="entry name" value="GLYCOSYL TRANSFERASE-RELATED"/>
    <property type="match status" value="1"/>
</dbReference>
<dbReference type="GO" id="GO:0016787">
    <property type="term" value="F:hydrolase activity"/>
    <property type="evidence" value="ECO:0007669"/>
    <property type="project" value="UniProtKB-KW"/>
</dbReference>
<feature type="compositionally biased region" description="Low complexity" evidence="1">
    <location>
        <begin position="52"/>
        <end position="72"/>
    </location>
</feature>
<name>A0ABV6VWL8_9ACTN</name>
<feature type="domain" description="NodB homology" evidence="3">
    <location>
        <begin position="96"/>
        <end position="279"/>
    </location>
</feature>
<dbReference type="CDD" id="cd10917">
    <property type="entry name" value="CE4_NodB_like_6s_7s"/>
    <property type="match status" value="1"/>
</dbReference>
<dbReference type="EMBL" id="JBHFAB010000009">
    <property type="protein sequence ID" value="MFC1417943.1"/>
    <property type="molecule type" value="Genomic_DNA"/>
</dbReference>
<dbReference type="InterPro" id="IPR002509">
    <property type="entry name" value="NODB_dom"/>
</dbReference>
<dbReference type="PROSITE" id="PS51257">
    <property type="entry name" value="PROKAR_LIPOPROTEIN"/>
    <property type="match status" value="1"/>
</dbReference>
<feature type="signal peptide" evidence="2">
    <location>
        <begin position="1"/>
        <end position="20"/>
    </location>
</feature>
<dbReference type="RefSeq" id="WP_380536535.1">
    <property type="nucleotide sequence ID" value="NZ_JBHFAB010000009.1"/>
</dbReference>
<feature type="region of interest" description="Disordered" evidence="1">
    <location>
        <begin position="30"/>
        <end position="78"/>
    </location>
</feature>
<sequence>MSRHIIIRTVLAGSAVAVLAALTGCGGPGHAAAGASSSASGSVTPLTPSPSSPSSSAAPGSTSPAPPKSTSGDNVPPGGTVKASPVLEYYTGAKDRSIALTFDDGPSPVWTPKILAVLAKYHAHATFCEIGPNARANLAMVKAIRAAGDRLCDHSVSHNEAMSKWSIARQTYEIAGAQAMIEAAGGSGTEVGWFRAPGGDFSPLNRQIAAEHGLRPLAWSVDSEDWKRPGVAKILGNVHRELSNGAIVLMHDGGGDRSQTVAALKQLLPQLVHAGYAFDFPAK</sequence>
<evidence type="ECO:0000313" key="4">
    <source>
        <dbReference type="EMBL" id="MFC1417943.1"/>
    </source>
</evidence>
<keyword evidence="4" id="KW-0378">Hydrolase</keyword>
<keyword evidence="5" id="KW-1185">Reference proteome</keyword>
<comment type="caution">
    <text evidence="4">The sequence shown here is derived from an EMBL/GenBank/DDBJ whole genome shotgun (WGS) entry which is preliminary data.</text>
</comment>
<dbReference type="Gene3D" id="3.20.20.370">
    <property type="entry name" value="Glycoside hydrolase/deacetylase"/>
    <property type="match status" value="1"/>
</dbReference>
<feature type="chain" id="PRO_5045533878" evidence="2">
    <location>
        <begin position="21"/>
        <end position="283"/>
    </location>
</feature>
<dbReference type="Pfam" id="PF01522">
    <property type="entry name" value="Polysacc_deac_1"/>
    <property type="match status" value="1"/>
</dbReference>
<proteinExistence type="predicted"/>
<dbReference type="InterPro" id="IPR050248">
    <property type="entry name" value="Polysacc_deacetylase_ArnD"/>
</dbReference>
<evidence type="ECO:0000256" key="2">
    <source>
        <dbReference type="SAM" id="SignalP"/>
    </source>
</evidence>
<evidence type="ECO:0000256" key="1">
    <source>
        <dbReference type="SAM" id="MobiDB-lite"/>
    </source>
</evidence>
<dbReference type="InterPro" id="IPR011330">
    <property type="entry name" value="Glyco_hydro/deAcase_b/a-brl"/>
</dbReference>
<dbReference type="Proteomes" id="UP001592531">
    <property type="component" value="Unassembled WGS sequence"/>
</dbReference>
<feature type="compositionally biased region" description="Low complexity" evidence="1">
    <location>
        <begin position="30"/>
        <end position="46"/>
    </location>
</feature>
<evidence type="ECO:0000259" key="3">
    <source>
        <dbReference type="PROSITE" id="PS51677"/>
    </source>
</evidence>